<proteinExistence type="inferred from homology"/>
<comment type="caution">
    <text evidence="3">The sequence shown here is derived from an EMBL/GenBank/DDBJ whole genome shotgun (WGS) entry which is preliminary data.</text>
</comment>
<organism evidence="3 4">
    <name type="scientific">Kitasatospora phosalacinea</name>
    <dbReference type="NCBI Taxonomy" id="2065"/>
    <lineage>
        <taxon>Bacteria</taxon>
        <taxon>Bacillati</taxon>
        <taxon>Actinomycetota</taxon>
        <taxon>Actinomycetes</taxon>
        <taxon>Kitasatosporales</taxon>
        <taxon>Streptomycetaceae</taxon>
        <taxon>Kitasatospora</taxon>
    </lineage>
</organism>
<dbReference type="Proteomes" id="UP001165041">
    <property type="component" value="Unassembled WGS sequence"/>
</dbReference>
<sequence length="164" mass="17362">MPCPDAPVERPVTTFASLADLTSAVGTELGTSEWHTVDQDRVNLFAEATGDHQWIHVDPERAKLTPFGGTIVHGYLTLSLLPVLAKECYGVEGVAMALNYGSDKVRFPSPLPVGSAVRATAVLVSADELPGGVVQAVVRFTVSSEAGTKPHCVAETITRFYPAA</sequence>
<dbReference type="InterPro" id="IPR029069">
    <property type="entry name" value="HotDog_dom_sf"/>
</dbReference>
<gene>
    <name evidence="3" type="ORF">Kpho02_04320</name>
</gene>
<protein>
    <submittedName>
        <fullName evidence="3">MaoC family dehydratase</fullName>
    </submittedName>
</protein>
<dbReference type="AlphaFoldDB" id="A0A9W6UZD2"/>
<dbReference type="PANTHER" id="PTHR42993">
    <property type="entry name" value="MAOC-LIKE DEHYDRATASE DOMAIN-CONTAINING PROTEIN"/>
    <property type="match status" value="1"/>
</dbReference>
<dbReference type="Gene3D" id="3.10.129.10">
    <property type="entry name" value="Hotdog Thioesterase"/>
    <property type="match status" value="1"/>
</dbReference>
<feature type="domain" description="MaoC-like" evidence="2">
    <location>
        <begin position="23"/>
        <end position="128"/>
    </location>
</feature>
<evidence type="ECO:0000256" key="1">
    <source>
        <dbReference type="ARBA" id="ARBA00005254"/>
    </source>
</evidence>
<name>A0A9W6UZD2_9ACTN</name>
<reference evidence="3" key="1">
    <citation type="submission" date="2023-02" db="EMBL/GenBank/DDBJ databases">
        <title>Kitasatospora phosalacinea NBRC 14627.</title>
        <authorList>
            <person name="Ichikawa N."/>
            <person name="Sato H."/>
            <person name="Tonouchi N."/>
        </authorList>
    </citation>
    <scope>NUCLEOTIDE SEQUENCE</scope>
    <source>
        <strain evidence="3">NBRC 14627</strain>
    </source>
</reference>
<evidence type="ECO:0000313" key="3">
    <source>
        <dbReference type="EMBL" id="GLW68133.1"/>
    </source>
</evidence>
<comment type="similarity">
    <text evidence="1">Belongs to the enoyl-CoA hydratase/isomerase family.</text>
</comment>
<dbReference type="PANTHER" id="PTHR42993:SF1">
    <property type="entry name" value="MAOC-LIKE DEHYDRATASE DOMAIN-CONTAINING PROTEIN"/>
    <property type="match status" value="1"/>
</dbReference>
<dbReference type="EMBL" id="BSSA01000001">
    <property type="protein sequence ID" value="GLW68133.1"/>
    <property type="molecule type" value="Genomic_DNA"/>
</dbReference>
<evidence type="ECO:0000259" key="2">
    <source>
        <dbReference type="Pfam" id="PF01575"/>
    </source>
</evidence>
<dbReference type="InterPro" id="IPR002539">
    <property type="entry name" value="MaoC-like_dom"/>
</dbReference>
<dbReference type="SUPFAM" id="SSF54637">
    <property type="entry name" value="Thioesterase/thiol ester dehydrase-isomerase"/>
    <property type="match status" value="1"/>
</dbReference>
<dbReference type="Pfam" id="PF01575">
    <property type="entry name" value="MaoC_dehydratas"/>
    <property type="match status" value="1"/>
</dbReference>
<accession>A0A9W6UZD2</accession>
<evidence type="ECO:0000313" key="4">
    <source>
        <dbReference type="Proteomes" id="UP001165041"/>
    </source>
</evidence>
<dbReference type="InterPro" id="IPR039375">
    <property type="entry name" value="NodN-like"/>
</dbReference>
<dbReference type="CDD" id="cd03450">
    <property type="entry name" value="NodN"/>
    <property type="match status" value="1"/>
</dbReference>